<evidence type="ECO:0000256" key="1">
    <source>
        <dbReference type="SAM" id="Coils"/>
    </source>
</evidence>
<name>A0ABS6DVS5_9FIRM</name>
<reference evidence="2 3" key="1">
    <citation type="submission" date="2021-06" db="EMBL/GenBank/DDBJ databases">
        <authorList>
            <person name="Sun Q."/>
            <person name="Li D."/>
        </authorList>
    </citation>
    <scope>NUCLEOTIDE SEQUENCE [LARGE SCALE GENOMIC DNA]</scope>
    <source>
        <strain evidence="2 3">N19</strain>
    </source>
</reference>
<dbReference type="EMBL" id="JAHLOQ010000012">
    <property type="protein sequence ID" value="MBU5335948.1"/>
    <property type="molecule type" value="Genomic_DNA"/>
</dbReference>
<accession>A0ABS6DVS5</accession>
<evidence type="ECO:0000313" key="3">
    <source>
        <dbReference type="Proteomes" id="UP001196301"/>
    </source>
</evidence>
<organism evidence="2 3">
    <name type="scientific">Intestinibacter bartlettii</name>
    <dbReference type="NCBI Taxonomy" id="261299"/>
    <lineage>
        <taxon>Bacteria</taxon>
        <taxon>Bacillati</taxon>
        <taxon>Bacillota</taxon>
        <taxon>Clostridia</taxon>
        <taxon>Peptostreptococcales</taxon>
        <taxon>Peptostreptococcaceae</taxon>
        <taxon>Intestinibacter</taxon>
    </lineage>
</organism>
<dbReference type="RefSeq" id="WP_216569082.1">
    <property type="nucleotide sequence ID" value="NZ_JAHLOQ010000012.1"/>
</dbReference>
<protein>
    <submittedName>
        <fullName evidence="2">Uncharacterized protein</fullName>
    </submittedName>
</protein>
<keyword evidence="1" id="KW-0175">Coiled coil</keyword>
<comment type="caution">
    <text evidence="2">The sequence shown here is derived from an EMBL/GenBank/DDBJ whole genome shotgun (WGS) entry which is preliminary data.</text>
</comment>
<gene>
    <name evidence="2" type="ORF">KQI20_05805</name>
</gene>
<evidence type="ECO:0000313" key="2">
    <source>
        <dbReference type="EMBL" id="MBU5335948.1"/>
    </source>
</evidence>
<sequence>MDEKEIVRENLKYVLYTILDNYGDLSKKIYIIIGGKQNNTQIIEYVLKKINQNTPAFIRKILLGCDDNDTSIIKLKKINKNIEVVNENEVDEKNAIIIDIFNINFKQIKSTYSYESKFVVDYILSLDEIGKSRFFKKLNEDKKEDSDVVIDANDKSTKNKKKYLNLNDLYNICIEQTLWKNNDYISKMTNWIYNTINPNVLHDDLFEKMLNAINEQLDNFKFNSYLEYILSKKENKSLEYISPLSNLYHLLLFEDMLRIDYKDKCNVRIDLDVDYIGEWWSENILPLFKKKYDKSELVNQLQLEVKKNEIIDFHGKNFEKLKNKIIEEIEKEYSQTEILQENSEQDEKESLEKNIKQLNLKNISELEQELKNTQIKYANNKEVLKNYCSDKFIDLLEHKDKNYNLKELEEFLKNNEEYFNNKAFVYFEVCIQKEIQKLEENLLNDICDVKDLKGLQELHNKILENGEFVKCEDLENIIFRKMESIIKTLNLAEINDEDNINIANSIYNNTSSIELEKYPIAEILICRDINIDLNNAINSIEDLKYEIDEIKQVVSSNCIFNCEYYNMNIQINESENYYSIKFKYLNDLIDYIRLKEGTGFLLNLKNMNKDVKYKKRVFIKGNSEIIKEIDDFYLERQVAKN</sequence>
<keyword evidence="3" id="KW-1185">Reference proteome</keyword>
<proteinExistence type="predicted"/>
<dbReference type="Proteomes" id="UP001196301">
    <property type="component" value="Unassembled WGS sequence"/>
</dbReference>
<feature type="coiled-coil region" evidence="1">
    <location>
        <begin position="326"/>
        <end position="383"/>
    </location>
</feature>